<feature type="domain" description="FHA" evidence="1">
    <location>
        <begin position="176"/>
        <end position="225"/>
    </location>
</feature>
<dbReference type="EMBL" id="JACHFH010000006">
    <property type="protein sequence ID" value="MBB5335532.1"/>
    <property type="molecule type" value="Genomic_DNA"/>
</dbReference>
<dbReference type="Gene3D" id="3.30.2320.60">
    <property type="entry name" value="FhaA, phosphopeptide-binding domain (DUF3662)"/>
    <property type="match status" value="1"/>
</dbReference>
<dbReference type="InterPro" id="IPR022128">
    <property type="entry name" value="FhaA_N"/>
</dbReference>
<dbReference type="InterPro" id="IPR000253">
    <property type="entry name" value="FHA_dom"/>
</dbReference>
<dbReference type="Gene3D" id="2.60.200.20">
    <property type="match status" value="1"/>
</dbReference>
<dbReference type="AlphaFoldDB" id="A0A840UMQ6"/>
<dbReference type="InterPro" id="IPR008984">
    <property type="entry name" value="SMAD_FHA_dom_sf"/>
</dbReference>
<dbReference type="SUPFAM" id="SSF49879">
    <property type="entry name" value="SMAD/FHA domain"/>
    <property type="match status" value="1"/>
</dbReference>
<dbReference type="InterPro" id="IPR042287">
    <property type="entry name" value="FhaA_N_sf"/>
</dbReference>
<dbReference type="Pfam" id="PF12401">
    <property type="entry name" value="FhaA_N"/>
    <property type="match status" value="1"/>
</dbReference>
<evidence type="ECO:0000313" key="2">
    <source>
        <dbReference type="EMBL" id="MBB5335532.1"/>
    </source>
</evidence>
<reference evidence="2 3" key="1">
    <citation type="submission" date="2020-08" db="EMBL/GenBank/DDBJ databases">
        <title>Genomic Encyclopedia of Type Strains, Phase IV (KMG-IV): sequencing the most valuable type-strain genomes for metagenomic binning, comparative biology and taxonomic classification.</title>
        <authorList>
            <person name="Goeker M."/>
        </authorList>
    </citation>
    <scope>NUCLEOTIDE SEQUENCE [LARGE SCALE GENOMIC DNA]</scope>
    <source>
        <strain evidence="2 3">DSM 24661</strain>
    </source>
</reference>
<dbReference type="CDD" id="cd00060">
    <property type="entry name" value="FHA"/>
    <property type="match status" value="1"/>
</dbReference>
<protein>
    <recommendedName>
        <fullName evidence="1">FHA domain-containing protein</fullName>
    </recommendedName>
</protein>
<proteinExistence type="predicted"/>
<evidence type="ECO:0000313" key="3">
    <source>
        <dbReference type="Proteomes" id="UP000559117"/>
    </source>
</evidence>
<evidence type="ECO:0000259" key="1">
    <source>
        <dbReference type="PROSITE" id="PS50006"/>
    </source>
</evidence>
<dbReference type="RefSeq" id="WP_183859616.1">
    <property type="nucleotide sequence ID" value="NZ_JACHFH010000006.1"/>
</dbReference>
<organism evidence="2 3">
    <name type="scientific">Pectinatus brassicae</name>
    <dbReference type="NCBI Taxonomy" id="862415"/>
    <lineage>
        <taxon>Bacteria</taxon>
        <taxon>Bacillati</taxon>
        <taxon>Bacillota</taxon>
        <taxon>Negativicutes</taxon>
        <taxon>Selenomonadales</taxon>
        <taxon>Selenomonadaceae</taxon>
        <taxon>Pectinatus</taxon>
    </lineage>
</organism>
<dbReference type="Pfam" id="PF00498">
    <property type="entry name" value="FHA"/>
    <property type="match status" value="1"/>
</dbReference>
<name>A0A840UMQ6_9FIRM</name>
<dbReference type="SMART" id="SM00240">
    <property type="entry name" value="FHA"/>
    <property type="match status" value="1"/>
</dbReference>
<dbReference type="Proteomes" id="UP000559117">
    <property type="component" value="Unassembled WGS sequence"/>
</dbReference>
<dbReference type="PROSITE" id="PS50006">
    <property type="entry name" value="FHA_DOMAIN"/>
    <property type="match status" value="1"/>
</dbReference>
<dbReference type="PANTHER" id="PTHR23308">
    <property type="entry name" value="NUCLEAR INHIBITOR OF PROTEIN PHOSPHATASE-1"/>
    <property type="match status" value="1"/>
</dbReference>
<comment type="caution">
    <text evidence="2">The sequence shown here is derived from an EMBL/GenBank/DDBJ whole genome shotgun (WGS) entry which is preliminary data.</text>
</comment>
<keyword evidence="3" id="KW-1185">Reference proteome</keyword>
<accession>A0A840UMQ6</accession>
<gene>
    <name evidence="2" type="ORF">HNR32_000659</name>
</gene>
<sequence length="248" mass="28636">MLFSKLETFLEKHIEGFFGRKFVSDLQFSEIEKDIAHIMKRDGKKTAGNLYIPNNYQITMAASDYERICSRKSQEMLYEYIVGTVMRQNLFIKGQLSIKFNKDNAIKKGDCDIKYDYMDEMAQTIGVNEVSESTIIIKKPGIKETALLHNEHYYARLRVIDGADISAQLDIGEGQVHIGRREENEFLLTDGNASRVHAYISFSDYRHMLHDCNSLNGTFINDKRIAEEYLKDNDVITIGNSRLVYEVF</sequence>
<dbReference type="InterPro" id="IPR050923">
    <property type="entry name" value="Cell_Proc_Reg/RNA_Proc"/>
</dbReference>